<proteinExistence type="inferred from homology"/>
<dbReference type="EC" id="1.2.1.88" evidence="2"/>
<dbReference type="InterPro" id="IPR016161">
    <property type="entry name" value="Ald_DH/histidinol_DH"/>
</dbReference>
<dbReference type="Gene3D" id="3.40.605.10">
    <property type="entry name" value="Aldehyde Dehydrogenase, Chain A, domain 1"/>
    <property type="match status" value="1"/>
</dbReference>
<evidence type="ECO:0000256" key="1">
    <source>
        <dbReference type="ARBA" id="ARBA00004786"/>
    </source>
</evidence>
<comment type="similarity">
    <text evidence="7">Belongs to the aldehyde dehydrogenase family.</text>
</comment>
<evidence type="ECO:0000256" key="3">
    <source>
        <dbReference type="ARBA" id="ARBA00023002"/>
    </source>
</evidence>
<dbReference type="InterPro" id="IPR016163">
    <property type="entry name" value="Ald_DH_C"/>
</dbReference>
<accession>A0A0F6QXK3</accession>
<dbReference type="Gene3D" id="3.40.309.10">
    <property type="entry name" value="Aldehyde Dehydrogenase, Chain A, domain 2"/>
    <property type="match status" value="1"/>
</dbReference>
<dbReference type="InterPro" id="IPR015590">
    <property type="entry name" value="Aldehyde_DH_dom"/>
</dbReference>
<dbReference type="Pfam" id="PF00171">
    <property type="entry name" value="Aldedh"/>
    <property type="match status" value="1"/>
</dbReference>
<keyword evidence="11" id="KW-1185">Reference proteome</keyword>
<dbReference type="PATRIC" id="fig|161896.4.peg.2046"/>
<dbReference type="EMBL" id="CP011311">
    <property type="protein sequence ID" value="AKE40032.1"/>
    <property type="molecule type" value="Genomic_DNA"/>
</dbReference>
<keyword evidence="3 7" id="KW-0560">Oxidoreductase</keyword>
<evidence type="ECO:0000259" key="9">
    <source>
        <dbReference type="Pfam" id="PF01619"/>
    </source>
</evidence>
<evidence type="ECO:0000256" key="5">
    <source>
        <dbReference type="ARBA" id="ARBA00048142"/>
    </source>
</evidence>
<dbReference type="GO" id="GO:0009898">
    <property type="term" value="C:cytoplasmic side of plasma membrane"/>
    <property type="evidence" value="ECO:0007669"/>
    <property type="project" value="TreeGrafter"/>
</dbReference>
<feature type="domain" description="Aldehyde dehydrogenase" evidence="8">
    <location>
        <begin position="521"/>
        <end position="943"/>
    </location>
</feature>
<name>A0A0F6QXK3_9CORY</name>
<dbReference type="GO" id="GO:0003842">
    <property type="term" value="F:L-glutamate gamma-semialdehyde dehydrogenase activity"/>
    <property type="evidence" value="ECO:0007669"/>
    <property type="project" value="UniProtKB-EC"/>
</dbReference>
<reference evidence="10 11" key="1">
    <citation type="journal article" date="2015" name="Genome Announc.">
        <title>Complete Genome Sequence of Corynebacterium camporealensis DSM 44610, Isolated from the Milk of a Manchega Sheep with Subclinical Mastitis.</title>
        <authorList>
            <person name="Ruckert C."/>
            <person name="Albersmeier A."/>
            <person name="Winkler A."/>
            <person name="Tauch A."/>
        </authorList>
    </citation>
    <scope>NUCLEOTIDE SEQUENCE [LARGE SCALE GENOMIC DNA]</scope>
    <source>
        <strain evidence="10 11">DSM 44610</strain>
    </source>
</reference>
<gene>
    <name evidence="10" type="primary">putA</name>
    <name evidence="10" type="ORF">UL81_10490</name>
</gene>
<dbReference type="HOGENOM" id="CLU_005682_2_0_11"/>
<sequence length="1152" mass="127722">MTDAYTRLPESDDVEAAVEAAAQRARTWLSKTADEKDKATEQLADLLRDEDGVKFTMDFVDRVMRPEDDKVAAHALADVSNEFDPSFLGRINASLIGLGAFFGPILPNLVMPIARTYMRKMVGHLVLDAESDALNKTLDKAAESGEQLNLNLLGEAVLGEEEARSRAERTLQLIRNPRVTYVSVKASSMVAQLNPWDLEGSVERLKERLRPLYTEAAKRDPQVFINLDMEEYHDLDLTLRLFKELLAEEQFKELETGIVLQAYLPDSLEALADLAEFAKKRVAEGGSKIKIRIVKGANLSMEHVEGETHGWPVAPYVTKEEVDANYYRLLDYILRDEFADSVRLGVATHNLFTAALAYELGVKRNVLHMMDSEMLQGMSPAQQAAVREAFEGRQILYTPVVHMEDFDVAVSYLVRRLEENSASQNFLHALFAPNKPKREKENLTPLQAQERAFRRAIDERWDTFAGRRRTQNRQEEHGLQAPRTGRFVNEPDTDPALPANREWALQILANDPGEHGVEEVSDPDTVNEAVARAQKLGDEWGKKSAAERADALAGVGAELADRRGDLINVAAYEANKTIAQTDPEVSEAIDFTVYYGHTARMLEDYSAEFHPHRVTVITPPWNFPIAIPTGGISAALAAGSAVIVKPAPQVVHCAKLVVQAFRTALEAQGYDPDLVQLVLTDEGDAGKALISHEDVDAVVLTGASDTGALFRSWNPRMNIMAETSGKNALIITPAADPDLAIADLYNSAFGHSGQKCSASSLVIFVGAAGESERLRNQLLDSVRTLKVGPGYDITTTMNGLAEPPTEKLMRGLTKLEPGEKWLIKPEKLNEEGTLWSPGIRDNVRPGSWYHVNECFGPVLGIMHAETLEQAIEWQNSTGFGLTGGIHSLDDAEVDYWIDHVEVGNAYVNRGITGAIVQRQSFGGWKQSVMGPGAKAGGPNYVAQFGTWSEGELPARDVDIEPEISAKLRDYGENLKDELSEEDLAWLWRAAELDQIAWQEEFGREHDRTGLVSEANIFRYRNLLQPLHVRITEDYKLRDVARHQLAAMRTGTEVSWTAPEEVAKKLQKIGCDVESLSADQFAQRVAKDKSCRVRVIGTPEDAVYEGAVESDSVVLDQPVLADGRRELLPYYLEQAVTVTMHRFGIIRNTGGVR</sequence>
<dbReference type="InterPro" id="IPR016160">
    <property type="entry name" value="Ald_DH_CS_CYS"/>
</dbReference>
<keyword evidence="4" id="KW-0520">NAD</keyword>
<dbReference type="AlphaFoldDB" id="A0A0F6QXK3"/>
<dbReference type="InterPro" id="IPR029041">
    <property type="entry name" value="FAD-linked_oxidoreductase-like"/>
</dbReference>
<comment type="pathway">
    <text evidence="1">Amino-acid degradation; L-proline degradation into L-glutamate; L-glutamate from L-proline: step 2/2.</text>
</comment>
<dbReference type="InterPro" id="IPR016162">
    <property type="entry name" value="Ald_DH_N"/>
</dbReference>
<dbReference type="Pfam" id="PF01619">
    <property type="entry name" value="Pro_dh"/>
    <property type="match status" value="1"/>
</dbReference>
<evidence type="ECO:0000259" key="8">
    <source>
        <dbReference type="Pfam" id="PF00171"/>
    </source>
</evidence>
<dbReference type="KEGG" id="ccj:UL81_10490"/>
<dbReference type="GO" id="GO:0010133">
    <property type="term" value="P:L-proline catabolic process to L-glutamate"/>
    <property type="evidence" value="ECO:0007669"/>
    <property type="project" value="TreeGrafter"/>
</dbReference>
<dbReference type="PANTHER" id="PTHR42862">
    <property type="entry name" value="DELTA-1-PYRROLINE-5-CARBOXYLATE DEHYDROGENASE 1, ISOFORM A-RELATED"/>
    <property type="match status" value="1"/>
</dbReference>
<evidence type="ECO:0000256" key="2">
    <source>
        <dbReference type="ARBA" id="ARBA00012884"/>
    </source>
</evidence>
<dbReference type="SUPFAM" id="SSF51730">
    <property type="entry name" value="FAD-linked oxidoreductase"/>
    <property type="match status" value="1"/>
</dbReference>
<dbReference type="PROSITE" id="PS00070">
    <property type="entry name" value="ALDEHYDE_DEHYDR_CYS"/>
    <property type="match status" value="1"/>
</dbReference>
<evidence type="ECO:0000313" key="10">
    <source>
        <dbReference type="EMBL" id="AKE40032.1"/>
    </source>
</evidence>
<organism evidence="10 11">
    <name type="scientific">Corynebacterium camporealensis</name>
    <dbReference type="NCBI Taxonomy" id="161896"/>
    <lineage>
        <taxon>Bacteria</taxon>
        <taxon>Bacillati</taxon>
        <taxon>Actinomycetota</taxon>
        <taxon>Actinomycetes</taxon>
        <taxon>Mycobacteriales</taxon>
        <taxon>Corynebacteriaceae</taxon>
        <taxon>Corynebacterium</taxon>
    </lineage>
</organism>
<dbReference type="InterPro" id="IPR029510">
    <property type="entry name" value="Ald_DH_CS_GLU"/>
</dbReference>
<dbReference type="RefSeq" id="WP_046453565.1">
    <property type="nucleotide sequence ID" value="NZ_CP011311.1"/>
</dbReference>
<evidence type="ECO:0000313" key="11">
    <source>
        <dbReference type="Proteomes" id="UP000033566"/>
    </source>
</evidence>
<comment type="catalytic activity">
    <reaction evidence="5">
        <text>L-glutamate 5-semialdehyde + NAD(+) + H2O = L-glutamate + NADH + 2 H(+)</text>
        <dbReference type="Rhea" id="RHEA:30235"/>
        <dbReference type="ChEBI" id="CHEBI:15377"/>
        <dbReference type="ChEBI" id="CHEBI:15378"/>
        <dbReference type="ChEBI" id="CHEBI:29985"/>
        <dbReference type="ChEBI" id="CHEBI:57540"/>
        <dbReference type="ChEBI" id="CHEBI:57945"/>
        <dbReference type="ChEBI" id="CHEBI:58066"/>
        <dbReference type="EC" id="1.2.1.88"/>
    </reaction>
</comment>
<evidence type="ECO:0000256" key="7">
    <source>
        <dbReference type="RuleBase" id="RU003345"/>
    </source>
</evidence>
<dbReference type="PROSITE" id="PS00687">
    <property type="entry name" value="ALDEHYDE_DEHYDR_GLU"/>
    <property type="match status" value="1"/>
</dbReference>
<dbReference type="InterPro" id="IPR050485">
    <property type="entry name" value="Proline_metab_enzyme"/>
</dbReference>
<dbReference type="Gene3D" id="3.20.20.220">
    <property type="match status" value="1"/>
</dbReference>
<dbReference type="InterPro" id="IPR002872">
    <property type="entry name" value="Proline_DH_dom"/>
</dbReference>
<feature type="domain" description="Proline dehydrogenase" evidence="9">
    <location>
        <begin position="135"/>
        <end position="428"/>
    </location>
</feature>
<evidence type="ECO:0000256" key="6">
    <source>
        <dbReference type="PROSITE-ProRule" id="PRU10007"/>
    </source>
</evidence>
<dbReference type="PANTHER" id="PTHR42862:SF1">
    <property type="entry name" value="DELTA-1-PYRROLINE-5-CARBOXYLATE DEHYDROGENASE 2, ISOFORM A-RELATED"/>
    <property type="match status" value="1"/>
</dbReference>
<protein>
    <recommendedName>
        <fullName evidence="2">L-glutamate gamma-semialdehyde dehydrogenase</fullName>
        <ecNumber evidence="2">1.2.1.88</ecNumber>
    </recommendedName>
</protein>
<feature type="active site" evidence="6">
    <location>
        <position position="722"/>
    </location>
</feature>
<dbReference type="OrthoDB" id="9812625at2"/>
<dbReference type="GO" id="GO:0004657">
    <property type="term" value="F:proline dehydrogenase activity"/>
    <property type="evidence" value="ECO:0007669"/>
    <property type="project" value="UniProtKB-ARBA"/>
</dbReference>
<dbReference type="SUPFAM" id="SSF53720">
    <property type="entry name" value="ALDH-like"/>
    <property type="match status" value="1"/>
</dbReference>
<evidence type="ECO:0000256" key="4">
    <source>
        <dbReference type="ARBA" id="ARBA00023027"/>
    </source>
</evidence>
<dbReference type="Proteomes" id="UP000033566">
    <property type="component" value="Chromosome"/>
</dbReference>